<dbReference type="InterPro" id="IPR039848">
    <property type="entry name" value="Ribosomal_mS35_mt"/>
</dbReference>
<protein>
    <recommendedName>
        <fullName evidence="2">Small ribosomal subunit protein mS35 mitochondrial conserved domain-containing protein</fullName>
    </recommendedName>
</protein>
<dbReference type="InterPro" id="IPR019349">
    <property type="entry name" value="Ribosomal_mS35_mit"/>
</dbReference>
<dbReference type="EMBL" id="NAJQ01000928">
    <property type="protein sequence ID" value="TKA63569.1"/>
    <property type="molecule type" value="Genomic_DNA"/>
</dbReference>
<feature type="compositionally biased region" description="Basic residues" evidence="1">
    <location>
        <begin position="16"/>
        <end position="26"/>
    </location>
</feature>
<feature type="compositionally biased region" description="Polar residues" evidence="1">
    <location>
        <begin position="42"/>
        <end position="61"/>
    </location>
</feature>
<dbReference type="GO" id="GO:0003735">
    <property type="term" value="F:structural constituent of ribosome"/>
    <property type="evidence" value="ECO:0007669"/>
    <property type="project" value="InterPro"/>
</dbReference>
<evidence type="ECO:0000313" key="4">
    <source>
        <dbReference type="Proteomes" id="UP000309340"/>
    </source>
</evidence>
<dbReference type="AlphaFoldDB" id="A0A4V6WKT5"/>
<dbReference type="Proteomes" id="UP000309340">
    <property type="component" value="Unassembled WGS sequence"/>
</dbReference>
<feature type="compositionally biased region" description="Low complexity" evidence="1">
    <location>
        <begin position="64"/>
        <end position="75"/>
    </location>
</feature>
<keyword evidence="4" id="KW-1185">Reference proteome</keyword>
<gene>
    <name evidence="3" type="ORF">B0A55_08953</name>
</gene>
<dbReference type="GO" id="GO:0005763">
    <property type="term" value="C:mitochondrial small ribosomal subunit"/>
    <property type="evidence" value="ECO:0007669"/>
    <property type="project" value="TreeGrafter"/>
</dbReference>
<evidence type="ECO:0000259" key="2">
    <source>
        <dbReference type="Pfam" id="PF10213"/>
    </source>
</evidence>
<dbReference type="OrthoDB" id="283424at2759"/>
<comment type="caution">
    <text evidence="3">The sequence shown here is derived from an EMBL/GenBank/DDBJ whole genome shotgun (WGS) entry which is preliminary data.</text>
</comment>
<organism evidence="3 4">
    <name type="scientific">Friedmanniomyces simplex</name>
    <dbReference type="NCBI Taxonomy" id="329884"/>
    <lineage>
        <taxon>Eukaryota</taxon>
        <taxon>Fungi</taxon>
        <taxon>Dikarya</taxon>
        <taxon>Ascomycota</taxon>
        <taxon>Pezizomycotina</taxon>
        <taxon>Dothideomycetes</taxon>
        <taxon>Dothideomycetidae</taxon>
        <taxon>Mycosphaerellales</taxon>
        <taxon>Teratosphaeriaceae</taxon>
        <taxon>Friedmanniomyces</taxon>
    </lineage>
</organism>
<evidence type="ECO:0000256" key="1">
    <source>
        <dbReference type="SAM" id="MobiDB-lite"/>
    </source>
</evidence>
<dbReference type="PANTHER" id="PTHR13490">
    <property type="entry name" value="MITOCHONDRIAL 28S RIBOSOMAL PROTEIN S28"/>
    <property type="match status" value="1"/>
</dbReference>
<sequence length="320" mass="36256">MAAPFKRICCQAARQTTHRSPCRPHRPFSTTVPKRQADHLTTDSSSTPSNPFLSQFPQGEPNSEDSSTSSSPSGSQDPVYADDDISSLGLSELSAHRELRDLVRTAAWEMPLLASLHRPFVPPQTQPHHHTVLRWRYTTYMGESHPAASKVVVTFDPSDIPDMTHAQREKLRKLVGVRYDFSKRRVKMSCESFETQAQNKRYLGDLIATLIAEAKDPTADSFEDVPLDTRHVKIRPKFRFPSAWKLTEERKVELEAARRRILLEEGRKVEENKVVSGEAAIEAARQTRLLQEAEEPVLVEARPAVQKGKKEMRQLRGGQR</sequence>
<evidence type="ECO:0000313" key="3">
    <source>
        <dbReference type="EMBL" id="TKA63569.1"/>
    </source>
</evidence>
<name>A0A4V6WKT5_9PEZI</name>
<dbReference type="Pfam" id="PF10213">
    <property type="entry name" value="MRP-S28"/>
    <property type="match status" value="1"/>
</dbReference>
<accession>A0A4V6WKT5</accession>
<dbReference type="GO" id="GO:0032543">
    <property type="term" value="P:mitochondrial translation"/>
    <property type="evidence" value="ECO:0007669"/>
    <property type="project" value="InterPro"/>
</dbReference>
<reference evidence="3 4" key="1">
    <citation type="submission" date="2017-03" db="EMBL/GenBank/DDBJ databases">
        <title>Genomes of endolithic fungi from Antarctica.</title>
        <authorList>
            <person name="Coleine C."/>
            <person name="Masonjones S."/>
            <person name="Stajich J.E."/>
        </authorList>
    </citation>
    <scope>NUCLEOTIDE SEQUENCE [LARGE SCALE GENOMIC DNA]</scope>
    <source>
        <strain evidence="3 4">CCFEE 5184</strain>
    </source>
</reference>
<dbReference type="PANTHER" id="PTHR13490:SF0">
    <property type="entry name" value="SMALL RIBOSOMAL SUBUNIT PROTEIN MS35"/>
    <property type="match status" value="1"/>
</dbReference>
<feature type="domain" description="Small ribosomal subunit protein mS35 mitochondrial conserved" evidence="2">
    <location>
        <begin position="125"/>
        <end position="245"/>
    </location>
</feature>
<dbReference type="STRING" id="329884.A0A4V6WKT5"/>
<proteinExistence type="predicted"/>
<feature type="region of interest" description="Disordered" evidence="1">
    <location>
        <begin position="13"/>
        <end position="83"/>
    </location>
</feature>